<dbReference type="Gene3D" id="3.40.190.10">
    <property type="entry name" value="Periplasmic binding protein-like II"/>
    <property type="match status" value="1"/>
</dbReference>
<dbReference type="Proteomes" id="UP000807371">
    <property type="component" value="Unassembled WGS sequence"/>
</dbReference>
<feature type="chain" id="PRO_5046109214" evidence="1">
    <location>
        <begin position="18"/>
        <end position="425"/>
    </location>
</feature>
<dbReference type="PANTHER" id="PTHR43649">
    <property type="entry name" value="ARABINOSE-BINDING PROTEIN-RELATED"/>
    <property type="match status" value="1"/>
</dbReference>
<accession>A0ABS0NMD7</accession>
<proteinExistence type="predicted"/>
<dbReference type="RefSeq" id="WP_197989777.1">
    <property type="nucleotide sequence ID" value="NZ_JACYXC010000001.1"/>
</dbReference>
<sequence>MRRRRFLGVSAAGAATAAITPALTSCGGGGGGSGTTLTVVAADYGDSAANGSQEYWDKLARAFEAEHEDIEVDVKVYSWTEVDRKVADMVRRGEAPDLAQIGAYADFAAAGKLYRADQLLSISTQAGFIESIAEAGKVGRVQYGLPFVASARLLFYNKTLFEQAGITAAPTDWDELKDAAEKLKTAGVKIPYGLPLGPEEAPAETMLWMLSGGGGYTDTNGTYTLDSPENVKTFEWLRDELVGEHLTGPGTPGRTNRQQLFDAFARGEVGMLNGHPTLMKQAEKGGVKYGTAPLPGIHGKARSTMGIADWMMAFKQNGRQEEIGRFLDFVYAKENVLEFAVRYDLLPVTAAASDAMRESRDHKRLWQFLDELRHAEFLPYSKTSWATVSKGLKEKIGAVVAEGGDPASVLGELQRAGDEAEVAGR</sequence>
<dbReference type="PROSITE" id="PS51257">
    <property type="entry name" value="PROKAR_LIPOPROTEIN"/>
    <property type="match status" value="1"/>
</dbReference>
<dbReference type="SUPFAM" id="SSF53850">
    <property type="entry name" value="Periplasmic binding protein-like II"/>
    <property type="match status" value="1"/>
</dbReference>
<dbReference type="InterPro" id="IPR006059">
    <property type="entry name" value="SBP"/>
</dbReference>
<name>A0ABS0NMD7_9ACTN</name>
<evidence type="ECO:0000313" key="2">
    <source>
        <dbReference type="EMBL" id="MBH5336351.1"/>
    </source>
</evidence>
<evidence type="ECO:0000256" key="1">
    <source>
        <dbReference type="SAM" id="SignalP"/>
    </source>
</evidence>
<keyword evidence="3" id="KW-1185">Reference proteome</keyword>
<feature type="signal peptide" evidence="1">
    <location>
        <begin position="1"/>
        <end position="17"/>
    </location>
</feature>
<dbReference type="InterPro" id="IPR050490">
    <property type="entry name" value="Bact_solute-bd_prot1"/>
</dbReference>
<reference evidence="2 3" key="1">
    <citation type="submission" date="2020-09" db="EMBL/GenBank/DDBJ databases">
        <title>Biosynthesis of the nuclear factor of activated T cells inhibitor NFAT-133 and its congeners in Streptomyces pactum.</title>
        <authorList>
            <person name="Zhou W."/>
            <person name="Posri P."/>
            <person name="Abugrain M.E."/>
            <person name="Weisberg A.J."/>
            <person name="Chang J.H."/>
            <person name="Mahmud T."/>
        </authorList>
    </citation>
    <scope>NUCLEOTIDE SEQUENCE [LARGE SCALE GENOMIC DNA]</scope>
    <source>
        <strain evidence="2 3">ATCC 27456</strain>
    </source>
</reference>
<dbReference type="EMBL" id="JACYXC010000001">
    <property type="protein sequence ID" value="MBH5336351.1"/>
    <property type="molecule type" value="Genomic_DNA"/>
</dbReference>
<evidence type="ECO:0000313" key="3">
    <source>
        <dbReference type="Proteomes" id="UP000807371"/>
    </source>
</evidence>
<dbReference type="Pfam" id="PF01547">
    <property type="entry name" value="SBP_bac_1"/>
    <property type="match status" value="1"/>
</dbReference>
<organism evidence="2 3">
    <name type="scientific">Streptomyces pactum</name>
    <dbReference type="NCBI Taxonomy" id="68249"/>
    <lineage>
        <taxon>Bacteria</taxon>
        <taxon>Bacillati</taxon>
        <taxon>Actinomycetota</taxon>
        <taxon>Actinomycetes</taxon>
        <taxon>Kitasatosporales</taxon>
        <taxon>Streptomycetaceae</taxon>
        <taxon>Streptomyces</taxon>
    </lineage>
</organism>
<dbReference type="PANTHER" id="PTHR43649:SF30">
    <property type="entry name" value="ABC TRANSPORTER SUBSTRATE-BINDING PROTEIN"/>
    <property type="match status" value="1"/>
</dbReference>
<comment type="caution">
    <text evidence="2">The sequence shown here is derived from an EMBL/GenBank/DDBJ whole genome shotgun (WGS) entry which is preliminary data.</text>
</comment>
<gene>
    <name evidence="2" type="ORF">IHE55_16825</name>
</gene>
<protein>
    <submittedName>
        <fullName evidence="2">Extracellular solute-binding protein</fullName>
    </submittedName>
</protein>
<keyword evidence="1" id="KW-0732">Signal</keyword>